<keyword evidence="2 5" id="KW-0645">Protease</keyword>
<name>A7TG29_VANPO</name>
<feature type="region of interest" description="Disordered" evidence="7">
    <location>
        <begin position="107"/>
        <end position="158"/>
    </location>
</feature>
<dbReference type="eggNOG" id="KOG1153">
    <property type="taxonomic scope" value="Eukaryota"/>
</dbReference>
<dbReference type="InterPro" id="IPR022398">
    <property type="entry name" value="Peptidase_S8_His-AS"/>
</dbReference>
<dbReference type="InterPro" id="IPR050131">
    <property type="entry name" value="Peptidase_S8_subtilisin-like"/>
</dbReference>
<dbReference type="GO" id="GO:0030435">
    <property type="term" value="P:sporulation resulting in formation of a cellular spore"/>
    <property type="evidence" value="ECO:0007669"/>
    <property type="project" value="UniProtKB-ARBA"/>
</dbReference>
<dbReference type="PRINTS" id="PR00723">
    <property type="entry name" value="SUBTILISIN"/>
</dbReference>
<dbReference type="PANTHER" id="PTHR43806">
    <property type="entry name" value="PEPTIDASE S8"/>
    <property type="match status" value="1"/>
</dbReference>
<feature type="compositionally biased region" description="Acidic residues" evidence="7">
    <location>
        <begin position="112"/>
        <end position="149"/>
    </location>
</feature>
<evidence type="ECO:0000256" key="5">
    <source>
        <dbReference type="PROSITE-ProRule" id="PRU01240"/>
    </source>
</evidence>
<keyword evidence="4 5" id="KW-0720">Serine protease</keyword>
<dbReference type="FunFam" id="3.40.50.200:FF:000007">
    <property type="entry name" value="Subtilisin-like serine protease"/>
    <property type="match status" value="1"/>
</dbReference>
<evidence type="ECO:0000256" key="8">
    <source>
        <dbReference type="SAM" id="SignalP"/>
    </source>
</evidence>
<feature type="signal peptide" evidence="8">
    <location>
        <begin position="1"/>
        <end position="21"/>
    </location>
</feature>
<dbReference type="CDD" id="cd04077">
    <property type="entry name" value="Peptidases_S8_PCSK9_ProteinaseK_like"/>
    <property type="match status" value="1"/>
</dbReference>
<dbReference type="OMA" id="ANACWSS"/>
<dbReference type="PhylomeDB" id="A7TG29"/>
<dbReference type="Proteomes" id="UP000000267">
    <property type="component" value="Unassembled WGS sequence"/>
</dbReference>
<dbReference type="Gene3D" id="3.40.50.200">
    <property type="entry name" value="Peptidase S8/S53 domain"/>
    <property type="match status" value="1"/>
</dbReference>
<dbReference type="HOGENOM" id="CLU_011263_1_0_1"/>
<protein>
    <recommendedName>
        <fullName evidence="9">Peptidase S8/S53 domain-containing protein</fullName>
    </recommendedName>
</protein>
<dbReference type="GO" id="GO:0004252">
    <property type="term" value="F:serine-type endopeptidase activity"/>
    <property type="evidence" value="ECO:0007669"/>
    <property type="project" value="UniProtKB-UniRule"/>
</dbReference>
<organism evidence="11">
    <name type="scientific">Vanderwaltozyma polyspora (strain ATCC 22028 / DSM 70294 / BCRC 21397 / CBS 2163 / NBRC 10782 / NRRL Y-8283 / UCD 57-17)</name>
    <name type="common">Kluyveromyces polysporus</name>
    <dbReference type="NCBI Taxonomy" id="436907"/>
    <lineage>
        <taxon>Eukaryota</taxon>
        <taxon>Fungi</taxon>
        <taxon>Dikarya</taxon>
        <taxon>Ascomycota</taxon>
        <taxon>Saccharomycotina</taxon>
        <taxon>Saccharomycetes</taxon>
        <taxon>Saccharomycetales</taxon>
        <taxon>Saccharomycetaceae</taxon>
        <taxon>Vanderwaltozyma</taxon>
    </lineage>
</organism>
<proteinExistence type="inferred from homology"/>
<dbReference type="PROSITE" id="PS51892">
    <property type="entry name" value="SUBTILASE"/>
    <property type="match status" value="1"/>
</dbReference>
<dbReference type="Pfam" id="PF00082">
    <property type="entry name" value="Peptidase_S8"/>
    <property type="match status" value="1"/>
</dbReference>
<comment type="similarity">
    <text evidence="1 5 6">Belongs to the peptidase S8 family.</text>
</comment>
<dbReference type="InParanoid" id="A7TG29"/>
<evidence type="ECO:0000256" key="3">
    <source>
        <dbReference type="ARBA" id="ARBA00022801"/>
    </source>
</evidence>
<dbReference type="PROSITE" id="PS00136">
    <property type="entry name" value="SUBTILASE_ASP"/>
    <property type="match status" value="1"/>
</dbReference>
<dbReference type="GO" id="GO:0006508">
    <property type="term" value="P:proteolysis"/>
    <property type="evidence" value="ECO:0007669"/>
    <property type="project" value="UniProtKB-KW"/>
</dbReference>
<reference evidence="10 11" key="1">
    <citation type="journal article" date="2007" name="Proc. Natl. Acad. Sci. U.S.A.">
        <title>Independent sorting-out of thousands of duplicated gene pairs in two yeast species descended from a whole-genome duplication.</title>
        <authorList>
            <person name="Scannell D.R."/>
            <person name="Frank A.C."/>
            <person name="Conant G.C."/>
            <person name="Byrne K.P."/>
            <person name="Woolfit M."/>
            <person name="Wolfe K.H."/>
        </authorList>
    </citation>
    <scope>NUCLEOTIDE SEQUENCE [LARGE SCALE GENOMIC DNA]</scope>
    <source>
        <strain evidence="11">ATCC 22028 / DSM 70294 / BCRC 21397 / CBS 2163 / NBRC 10782 / NRRL Y-8283 / UCD 57-17</strain>
    </source>
</reference>
<dbReference type="STRING" id="436907.A7TG29"/>
<dbReference type="SUPFAM" id="SSF52743">
    <property type="entry name" value="Subtilisin-like"/>
    <property type="match status" value="1"/>
</dbReference>
<feature type="active site" description="Charge relay system" evidence="5">
    <location>
        <position position="234"/>
    </location>
</feature>
<evidence type="ECO:0000256" key="7">
    <source>
        <dbReference type="SAM" id="MobiDB-lite"/>
    </source>
</evidence>
<feature type="active site" description="Charge relay system" evidence="5">
    <location>
        <position position="396"/>
    </location>
</feature>
<dbReference type="KEGG" id="vpo:Kpol_1028p61"/>
<dbReference type="InterPro" id="IPR015500">
    <property type="entry name" value="Peptidase_S8_subtilisin-rel"/>
</dbReference>
<keyword evidence="3 5" id="KW-0378">Hydrolase</keyword>
<dbReference type="InterPro" id="IPR000209">
    <property type="entry name" value="Peptidase_S8/S53_dom"/>
</dbReference>
<evidence type="ECO:0000313" key="11">
    <source>
        <dbReference type="Proteomes" id="UP000000267"/>
    </source>
</evidence>
<sequence>MKLINLLTIWYLSTIVQIVHGREYVIRLKHKDTLQKFFNSKLLNSVGSKVKDVIGNDKLDKIYSFGDFNCLSAKNLSIDIVERLKRNPFVADVVPNLAFEMFEKGSPWYTSEDNDDDEVDDESEDEDDDEGNDDGDDDDDDDDDDEDDNGINVQYGAPRHLGRISSRGQLPFDIRNENEFKEFIHYYYEDQFKGSNIAAYILDTGIYAEHPDFENRVIVGADMTGEGPGDSNGHGTHVAGILGSKTFGVAKNVTLVEVKVLTGRGSGNLTTVLSGIQFAVDHCRLMRETQGKQCVANMSLGTVRNNIINAAIHEAFKAGLIMVVAAGNSNVSACWTSPASAKNAITVGAFDDRTETIAYFSNWGACVDIFAPGVKIRSLSNSPESHHKHVTHSGTSMASPVVAGLAAILLDKGVEPFDVKDKLLHLSTKDVFNKLTLFFKYGTPNKIAYNGIEDFFENEDDAVDEEEEAKNLLDRFRIFEAVYPIIDNYELAEKLKDYKPSGTVYSSDDEYLDPSWVN</sequence>
<dbReference type="OrthoDB" id="206201at2759"/>
<evidence type="ECO:0000313" key="10">
    <source>
        <dbReference type="EMBL" id="EDO18786.1"/>
    </source>
</evidence>
<keyword evidence="11" id="KW-1185">Reference proteome</keyword>
<dbReference type="PROSITE" id="PS00138">
    <property type="entry name" value="SUBTILASE_SER"/>
    <property type="match status" value="1"/>
</dbReference>
<evidence type="ECO:0000256" key="2">
    <source>
        <dbReference type="ARBA" id="ARBA00022670"/>
    </source>
</evidence>
<dbReference type="AlphaFoldDB" id="A7TG29"/>
<evidence type="ECO:0000256" key="1">
    <source>
        <dbReference type="ARBA" id="ARBA00011073"/>
    </source>
</evidence>
<feature type="active site" description="Charge relay system" evidence="5">
    <location>
        <position position="203"/>
    </location>
</feature>
<evidence type="ECO:0000259" key="9">
    <source>
        <dbReference type="Pfam" id="PF00082"/>
    </source>
</evidence>
<evidence type="ECO:0000256" key="4">
    <source>
        <dbReference type="ARBA" id="ARBA00022825"/>
    </source>
</evidence>
<dbReference type="InterPro" id="IPR034193">
    <property type="entry name" value="PCSK9_ProteinaseK-like"/>
</dbReference>
<dbReference type="MEROPS" id="S08.A50"/>
<dbReference type="InterPro" id="IPR023827">
    <property type="entry name" value="Peptidase_S8_Asp-AS"/>
</dbReference>
<dbReference type="InterPro" id="IPR036852">
    <property type="entry name" value="Peptidase_S8/S53_dom_sf"/>
</dbReference>
<dbReference type="GeneID" id="5547101"/>
<evidence type="ECO:0000256" key="6">
    <source>
        <dbReference type="RuleBase" id="RU003355"/>
    </source>
</evidence>
<accession>A7TG29</accession>
<dbReference type="InterPro" id="IPR023828">
    <property type="entry name" value="Peptidase_S8_Ser-AS"/>
</dbReference>
<dbReference type="PROSITE" id="PS00137">
    <property type="entry name" value="SUBTILASE_HIS"/>
    <property type="match status" value="1"/>
</dbReference>
<dbReference type="PANTHER" id="PTHR43806:SF13">
    <property type="entry name" value="SUBTILASE-TYPE PROTEINASE RRT12"/>
    <property type="match status" value="1"/>
</dbReference>
<dbReference type="RefSeq" id="XP_001646644.1">
    <property type="nucleotide sequence ID" value="XM_001646594.1"/>
</dbReference>
<feature type="chain" id="PRO_5002715715" description="Peptidase S8/S53 domain-containing protein" evidence="8">
    <location>
        <begin position="22"/>
        <end position="518"/>
    </location>
</feature>
<gene>
    <name evidence="10" type="ORF">Kpol_1028p61</name>
</gene>
<dbReference type="EMBL" id="DS480385">
    <property type="protein sequence ID" value="EDO18786.1"/>
    <property type="molecule type" value="Genomic_DNA"/>
</dbReference>
<feature type="domain" description="Peptidase S8/S53" evidence="9">
    <location>
        <begin position="200"/>
        <end position="441"/>
    </location>
</feature>
<keyword evidence="8" id="KW-0732">Signal</keyword>